<evidence type="ECO:0000256" key="5">
    <source>
        <dbReference type="ARBA" id="ARBA00022827"/>
    </source>
</evidence>
<name>A0A5C6RTU0_9FLAO</name>
<dbReference type="Gene3D" id="2.40.30.10">
    <property type="entry name" value="Translation factors"/>
    <property type="match status" value="1"/>
</dbReference>
<reference evidence="11 12" key="1">
    <citation type="submission" date="2019-08" db="EMBL/GenBank/DDBJ databases">
        <title>Genome of Vicingus serpentipes NCIMB 15042.</title>
        <authorList>
            <person name="Bowman J.P."/>
        </authorList>
    </citation>
    <scope>NUCLEOTIDE SEQUENCE [LARGE SCALE GENOMIC DNA]</scope>
    <source>
        <strain evidence="11 12">NCIMB 15042</strain>
    </source>
</reference>
<dbReference type="PANTHER" id="PTHR47354:SF8">
    <property type="entry name" value="1,2-PHENYLACETYL-COA EPOXIDASE, SUBUNIT E"/>
    <property type="match status" value="1"/>
</dbReference>
<dbReference type="Pfam" id="PF00970">
    <property type="entry name" value="FAD_binding_6"/>
    <property type="match status" value="1"/>
</dbReference>
<evidence type="ECO:0000259" key="9">
    <source>
        <dbReference type="PROSITE" id="PS51085"/>
    </source>
</evidence>
<dbReference type="InterPro" id="IPR050415">
    <property type="entry name" value="MRET"/>
</dbReference>
<dbReference type="Pfam" id="PF00111">
    <property type="entry name" value="Fer2"/>
    <property type="match status" value="1"/>
</dbReference>
<evidence type="ECO:0000256" key="1">
    <source>
        <dbReference type="ARBA" id="ARBA00001974"/>
    </source>
</evidence>
<dbReference type="InterPro" id="IPR017927">
    <property type="entry name" value="FAD-bd_FR_type"/>
</dbReference>
<keyword evidence="12" id="KW-1185">Reference proteome</keyword>
<keyword evidence="3" id="KW-0001">2Fe-2S</keyword>
<dbReference type="PROSITE" id="PS51384">
    <property type="entry name" value="FAD_FR"/>
    <property type="match status" value="1"/>
</dbReference>
<gene>
    <name evidence="11" type="ORF">FRY74_06550</name>
</gene>
<keyword evidence="8" id="KW-0411">Iron-sulfur</keyword>
<dbReference type="AlphaFoldDB" id="A0A5C6RTU0"/>
<dbReference type="CDD" id="cd06214">
    <property type="entry name" value="PA_degradation_oxidoreductase_like"/>
    <property type="match status" value="1"/>
</dbReference>
<keyword evidence="7" id="KW-0408">Iron</keyword>
<dbReference type="PANTHER" id="PTHR47354">
    <property type="entry name" value="NADH OXIDOREDUCTASE HCR"/>
    <property type="match status" value="1"/>
</dbReference>
<dbReference type="InterPro" id="IPR039261">
    <property type="entry name" value="FNR_nucleotide-bd"/>
</dbReference>
<dbReference type="OrthoDB" id="9789468at2"/>
<evidence type="ECO:0000256" key="7">
    <source>
        <dbReference type="ARBA" id="ARBA00023004"/>
    </source>
</evidence>
<dbReference type="GO" id="GO:0016491">
    <property type="term" value="F:oxidoreductase activity"/>
    <property type="evidence" value="ECO:0007669"/>
    <property type="project" value="UniProtKB-KW"/>
</dbReference>
<dbReference type="InterPro" id="IPR001709">
    <property type="entry name" value="Flavoprot_Pyr_Nucl_cyt_Rdtase"/>
</dbReference>
<evidence type="ECO:0000256" key="2">
    <source>
        <dbReference type="ARBA" id="ARBA00022630"/>
    </source>
</evidence>
<dbReference type="Gene3D" id="3.40.50.80">
    <property type="entry name" value="Nucleotide-binding domain of ferredoxin-NADP reductase (FNR) module"/>
    <property type="match status" value="1"/>
</dbReference>
<dbReference type="GO" id="GO:0046872">
    <property type="term" value="F:metal ion binding"/>
    <property type="evidence" value="ECO:0007669"/>
    <property type="project" value="UniProtKB-KW"/>
</dbReference>
<protein>
    <submittedName>
        <fullName evidence="11">2Fe-2S iron-sulfur cluster binding domain-containing protein</fullName>
    </submittedName>
</protein>
<dbReference type="CDD" id="cd00207">
    <property type="entry name" value="fer2"/>
    <property type="match status" value="1"/>
</dbReference>
<organism evidence="11 12">
    <name type="scientific">Vicingus serpentipes</name>
    <dbReference type="NCBI Taxonomy" id="1926625"/>
    <lineage>
        <taxon>Bacteria</taxon>
        <taxon>Pseudomonadati</taxon>
        <taxon>Bacteroidota</taxon>
        <taxon>Flavobacteriia</taxon>
        <taxon>Flavobacteriales</taxon>
        <taxon>Vicingaceae</taxon>
        <taxon>Vicingus</taxon>
    </lineage>
</organism>
<dbReference type="InterPro" id="IPR012675">
    <property type="entry name" value="Beta-grasp_dom_sf"/>
</dbReference>
<dbReference type="Pfam" id="PF00175">
    <property type="entry name" value="NAD_binding_1"/>
    <property type="match status" value="1"/>
</dbReference>
<feature type="domain" description="2Fe-2S ferredoxin-type" evidence="9">
    <location>
        <begin position="262"/>
        <end position="353"/>
    </location>
</feature>
<dbReference type="PRINTS" id="PR00371">
    <property type="entry name" value="FPNCR"/>
</dbReference>
<evidence type="ECO:0000256" key="3">
    <source>
        <dbReference type="ARBA" id="ARBA00022714"/>
    </source>
</evidence>
<keyword evidence="6" id="KW-0560">Oxidoreductase</keyword>
<keyword evidence="5" id="KW-0274">FAD</keyword>
<dbReference type="InterPro" id="IPR036010">
    <property type="entry name" value="2Fe-2S_ferredoxin-like_sf"/>
</dbReference>
<dbReference type="InterPro" id="IPR001041">
    <property type="entry name" value="2Fe-2S_ferredoxin-type"/>
</dbReference>
<dbReference type="GO" id="GO:0051537">
    <property type="term" value="F:2 iron, 2 sulfur cluster binding"/>
    <property type="evidence" value="ECO:0007669"/>
    <property type="project" value="UniProtKB-KW"/>
</dbReference>
<dbReference type="SUPFAM" id="SSF52343">
    <property type="entry name" value="Ferredoxin reductase-like, C-terminal NADP-linked domain"/>
    <property type="match status" value="1"/>
</dbReference>
<dbReference type="GO" id="GO:0050660">
    <property type="term" value="F:flavin adenine dinucleotide binding"/>
    <property type="evidence" value="ECO:0007669"/>
    <property type="project" value="TreeGrafter"/>
</dbReference>
<accession>A0A5C6RTU0</accession>
<evidence type="ECO:0000313" key="11">
    <source>
        <dbReference type="EMBL" id="TXB65090.1"/>
    </source>
</evidence>
<keyword evidence="4" id="KW-0479">Metal-binding</keyword>
<dbReference type="Proteomes" id="UP000321721">
    <property type="component" value="Unassembled WGS sequence"/>
</dbReference>
<evidence type="ECO:0000256" key="4">
    <source>
        <dbReference type="ARBA" id="ARBA00022723"/>
    </source>
</evidence>
<dbReference type="PRINTS" id="PR00410">
    <property type="entry name" value="PHEHYDRXLASE"/>
</dbReference>
<evidence type="ECO:0000259" key="10">
    <source>
        <dbReference type="PROSITE" id="PS51384"/>
    </source>
</evidence>
<keyword evidence="2" id="KW-0285">Flavoprotein</keyword>
<proteinExistence type="predicted"/>
<comment type="caution">
    <text evidence="11">The sequence shown here is derived from an EMBL/GenBank/DDBJ whole genome shotgun (WGS) entry which is preliminary data.</text>
</comment>
<dbReference type="Gene3D" id="3.10.20.30">
    <property type="match status" value="1"/>
</dbReference>
<sequence>MSLFKTVKVKEIRKETSDAVSVAFNVNISANPEFEYKSGQYITIKKLINGEDVRRSYSLSSAPNENDFRIAVKKIEGGKMSSFLNDNLKEGEDIEVMLPAGNFALNPENNKHYVGFAAGSGITPIISMIKSALSSTDSKFTLYYGNKTDASTIFKKELDQLATENPDRLKLNYIYSKQVSANKLFEGRITKEKFEEFLREDIALLKADGFYLCGPEQMINEVSERLSYLGVDKNKVHFELFTAPTNKEEDKIIAENNFSGTSKITAIMDGEEIEFDLASNGDFILDAAIEHGIDAPFSCKGAVCCTCKAQVIEGKAVMDMNYSLSDAEVEEGFILTCQSHPASEKVIVDFDVI</sequence>
<dbReference type="PROSITE" id="PS51085">
    <property type="entry name" value="2FE2S_FER_2"/>
    <property type="match status" value="1"/>
</dbReference>
<evidence type="ECO:0000256" key="8">
    <source>
        <dbReference type="ARBA" id="ARBA00023014"/>
    </source>
</evidence>
<dbReference type="SUPFAM" id="SSF63380">
    <property type="entry name" value="Riboflavin synthase domain-like"/>
    <property type="match status" value="1"/>
</dbReference>
<comment type="cofactor">
    <cofactor evidence="1">
        <name>FAD</name>
        <dbReference type="ChEBI" id="CHEBI:57692"/>
    </cofactor>
</comment>
<feature type="domain" description="FAD-binding FR-type" evidence="10">
    <location>
        <begin position="2"/>
        <end position="106"/>
    </location>
</feature>
<evidence type="ECO:0000313" key="12">
    <source>
        <dbReference type="Proteomes" id="UP000321721"/>
    </source>
</evidence>
<dbReference type="SUPFAM" id="SSF54292">
    <property type="entry name" value="2Fe-2S ferredoxin-like"/>
    <property type="match status" value="1"/>
</dbReference>
<dbReference type="InterPro" id="IPR008333">
    <property type="entry name" value="Cbr1-like_FAD-bd_dom"/>
</dbReference>
<dbReference type="RefSeq" id="WP_147099828.1">
    <property type="nucleotide sequence ID" value="NZ_VOOS01000003.1"/>
</dbReference>
<dbReference type="InterPro" id="IPR017938">
    <property type="entry name" value="Riboflavin_synthase-like_b-brl"/>
</dbReference>
<dbReference type="InterPro" id="IPR001433">
    <property type="entry name" value="OxRdtase_FAD/NAD-bd"/>
</dbReference>
<dbReference type="EMBL" id="VOOS01000003">
    <property type="protein sequence ID" value="TXB65090.1"/>
    <property type="molecule type" value="Genomic_DNA"/>
</dbReference>
<evidence type="ECO:0000256" key="6">
    <source>
        <dbReference type="ARBA" id="ARBA00023002"/>
    </source>
</evidence>